<dbReference type="PANTHER" id="PTHR35176:SF6">
    <property type="entry name" value="HEME OXYGENASE HI_0854-RELATED"/>
    <property type="match status" value="1"/>
</dbReference>
<organism evidence="3 4">
    <name type="scientific">Actinocorallia aurantiaca</name>
    <dbReference type="NCBI Taxonomy" id="46204"/>
    <lineage>
        <taxon>Bacteria</taxon>
        <taxon>Bacillati</taxon>
        <taxon>Actinomycetota</taxon>
        <taxon>Actinomycetes</taxon>
        <taxon>Streptosporangiales</taxon>
        <taxon>Thermomonosporaceae</taxon>
        <taxon>Actinocorallia</taxon>
    </lineage>
</organism>
<sequence>MTVLPEAARRLFDAPEFAVLATGERHQCVMWVGRDGDELFMVSKDFRRQVRDVLADPGVSVLVYDRARPQHYVRVEGAAMVETDGAAELMDRLARTYTGEPHVVTNPAEEASRTVLRIRPERVLVYGSPS</sequence>
<proteinExistence type="predicted"/>
<keyword evidence="4" id="KW-1185">Reference proteome</keyword>
<comment type="caution">
    <text evidence="3">The sequence shown here is derived from an EMBL/GenBank/DDBJ whole genome shotgun (WGS) entry which is preliminary data.</text>
</comment>
<dbReference type="SUPFAM" id="SSF50475">
    <property type="entry name" value="FMN-binding split barrel"/>
    <property type="match status" value="1"/>
</dbReference>
<dbReference type="InterPro" id="IPR052019">
    <property type="entry name" value="F420H2_bilvrd_red/Heme_oxyg"/>
</dbReference>
<dbReference type="Proteomes" id="UP001501842">
    <property type="component" value="Unassembled WGS sequence"/>
</dbReference>
<evidence type="ECO:0000259" key="2">
    <source>
        <dbReference type="Pfam" id="PF01243"/>
    </source>
</evidence>
<dbReference type="PANTHER" id="PTHR35176">
    <property type="entry name" value="HEME OXYGENASE HI_0854-RELATED"/>
    <property type="match status" value="1"/>
</dbReference>
<keyword evidence="1" id="KW-0560">Oxidoreductase</keyword>
<dbReference type="RefSeq" id="WP_344452809.1">
    <property type="nucleotide sequence ID" value="NZ_BAAATZ010000019.1"/>
</dbReference>
<evidence type="ECO:0000313" key="4">
    <source>
        <dbReference type="Proteomes" id="UP001501842"/>
    </source>
</evidence>
<feature type="domain" description="Pyridoxamine 5'-phosphate oxidase N-terminal" evidence="2">
    <location>
        <begin position="4"/>
        <end position="124"/>
    </location>
</feature>
<evidence type="ECO:0000256" key="1">
    <source>
        <dbReference type="ARBA" id="ARBA00023002"/>
    </source>
</evidence>
<name>A0ABN3UIQ2_9ACTN</name>
<protein>
    <recommendedName>
        <fullName evidence="2">Pyridoxamine 5'-phosphate oxidase N-terminal domain-containing protein</fullName>
    </recommendedName>
</protein>
<accession>A0ABN3UIQ2</accession>
<dbReference type="EMBL" id="BAAATZ010000019">
    <property type="protein sequence ID" value="GAA2731410.1"/>
    <property type="molecule type" value="Genomic_DNA"/>
</dbReference>
<reference evidence="3 4" key="1">
    <citation type="journal article" date="2019" name="Int. J. Syst. Evol. Microbiol.">
        <title>The Global Catalogue of Microorganisms (GCM) 10K type strain sequencing project: providing services to taxonomists for standard genome sequencing and annotation.</title>
        <authorList>
            <consortium name="The Broad Institute Genomics Platform"/>
            <consortium name="The Broad Institute Genome Sequencing Center for Infectious Disease"/>
            <person name="Wu L."/>
            <person name="Ma J."/>
        </authorList>
    </citation>
    <scope>NUCLEOTIDE SEQUENCE [LARGE SCALE GENOMIC DNA]</scope>
    <source>
        <strain evidence="3 4">JCM 8201</strain>
    </source>
</reference>
<dbReference type="InterPro" id="IPR011576">
    <property type="entry name" value="Pyridox_Oxase_N"/>
</dbReference>
<dbReference type="InterPro" id="IPR012349">
    <property type="entry name" value="Split_barrel_FMN-bd"/>
</dbReference>
<dbReference type="Gene3D" id="2.30.110.10">
    <property type="entry name" value="Electron Transport, Fmn-binding Protein, Chain A"/>
    <property type="match status" value="1"/>
</dbReference>
<evidence type="ECO:0000313" key="3">
    <source>
        <dbReference type="EMBL" id="GAA2731410.1"/>
    </source>
</evidence>
<dbReference type="Pfam" id="PF01243">
    <property type="entry name" value="PNPOx_N"/>
    <property type="match status" value="1"/>
</dbReference>
<gene>
    <name evidence="3" type="ORF">GCM10010439_46810</name>
</gene>